<dbReference type="CDD" id="cd04732">
    <property type="entry name" value="HisA"/>
    <property type="match status" value="1"/>
</dbReference>
<dbReference type="SUPFAM" id="SSF51366">
    <property type="entry name" value="Ribulose-phoshate binding barrel"/>
    <property type="match status" value="1"/>
</dbReference>
<evidence type="ECO:0000256" key="10">
    <source>
        <dbReference type="RuleBase" id="RU003657"/>
    </source>
</evidence>
<keyword evidence="8 9" id="KW-0413">Isomerase</keyword>
<evidence type="ECO:0000313" key="12">
    <source>
        <dbReference type="EMBL" id="RUQ73758.1"/>
    </source>
</evidence>
<dbReference type="HAMAP" id="MF_01014">
    <property type="entry name" value="HisA"/>
    <property type="match status" value="1"/>
</dbReference>
<dbReference type="PANTHER" id="PTHR43090">
    <property type="entry name" value="1-(5-PHOSPHORIBOSYL)-5-[(5-PHOSPHORIBOSYLAMINO)METHYLIDENEAMINO] IMIDAZOLE-4-CARBOXAMIDE ISOMERASE"/>
    <property type="match status" value="1"/>
</dbReference>
<dbReference type="EC" id="5.3.1.16" evidence="9 11"/>
<dbReference type="UniPathway" id="UPA00031">
    <property type="reaction ID" value="UER00009"/>
</dbReference>
<sequence>MIIYPAIDLKDGACVRLLRGEMSQATVFNTDPGDQARLFQSQGFEWLHLVDLNGAFEGKPVNGAAVESILKAVTIPVQLGGGIRDLKTIGMWLEKGVSRVILGTVALRDPELVKAACREFPGKVAVGIDAREGYVAVAGWAETSDIKALDLALKFEDCGVAAIIYTDINRDGAMGGVNVESTSDLAFHLTTPVIASGGVSSMEDLRALKVEEDTGIEGVICGRALYDGRIDPREALELLSAPAVEDAD</sequence>
<dbReference type="AlphaFoldDB" id="A0A3S0V2C5"/>
<evidence type="ECO:0000256" key="3">
    <source>
        <dbReference type="ARBA" id="ARBA00005133"/>
    </source>
</evidence>
<evidence type="ECO:0000256" key="7">
    <source>
        <dbReference type="ARBA" id="ARBA00023102"/>
    </source>
</evidence>
<comment type="caution">
    <text evidence="12">The sequence shown here is derived from an EMBL/GenBank/DDBJ whole genome shotgun (WGS) entry which is preliminary data.</text>
</comment>
<keyword evidence="13" id="KW-1185">Reference proteome</keyword>
<evidence type="ECO:0000256" key="11">
    <source>
        <dbReference type="RuleBase" id="RU003658"/>
    </source>
</evidence>
<comment type="similarity">
    <text evidence="4 9 10">Belongs to the HisA/HisF family.</text>
</comment>
<dbReference type="Gene3D" id="3.20.20.70">
    <property type="entry name" value="Aldolase class I"/>
    <property type="match status" value="1"/>
</dbReference>
<dbReference type="InterPro" id="IPR011060">
    <property type="entry name" value="RibuloseP-bd_barrel"/>
</dbReference>
<dbReference type="InterPro" id="IPR006062">
    <property type="entry name" value="His_biosynth"/>
</dbReference>
<protein>
    <recommendedName>
        <fullName evidence="9 11">1-(5-phosphoribosyl)-5-[(5-phosphoribosylamino)methylideneamino] imidazole-4-carboxamide isomerase</fullName>
        <ecNumber evidence="9 11">5.3.1.16</ecNumber>
    </recommendedName>
    <alternativeName>
        <fullName evidence="9">Phosphoribosylformimino-5-aminoimidazole carboxamide ribotide isomerase</fullName>
    </alternativeName>
</protein>
<dbReference type="GO" id="GO:0000105">
    <property type="term" value="P:L-histidine biosynthetic process"/>
    <property type="evidence" value="ECO:0007669"/>
    <property type="project" value="UniProtKB-UniRule"/>
</dbReference>
<name>A0A3S0V2C5_9PROT</name>
<dbReference type="Pfam" id="PF00977">
    <property type="entry name" value="His_biosynth"/>
    <property type="match status" value="1"/>
</dbReference>
<dbReference type="NCBIfam" id="TIGR00007">
    <property type="entry name" value="1-(5-phosphoribosyl)-5-[(5-phosphoribosylamino)methylideneamino]imidazole-4-carboxamide isomerase"/>
    <property type="match status" value="1"/>
</dbReference>
<dbReference type="OrthoDB" id="9807749at2"/>
<evidence type="ECO:0000256" key="1">
    <source>
        <dbReference type="ARBA" id="ARBA00000901"/>
    </source>
</evidence>
<evidence type="ECO:0000256" key="8">
    <source>
        <dbReference type="ARBA" id="ARBA00023235"/>
    </source>
</evidence>
<proteinExistence type="inferred from homology"/>
<feature type="active site" description="Proton acceptor" evidence="9">
    <location>
        <position position="8"/>
    </location>
</feature>
<keyword evidence="7 9" id="KW-0368">Histidine biosynthesis</keyword>
<comment type="subcellular location">
    <subcellularLocation>
        <location evidence="2 9 11">Cytoplasm</location>
    </subcellularLocation>
</comment>
<dbReference type="FunFam" id="3.20.20.70:FF:000009">
    <property type="entry name" value="1-(5-phosphoribosyl)-5-[(5-phosphoribosylamino)methylideneamino] imidazole-4-carboxamide isomerase"/>
    <property type="match status" value="1"/>
</dbReference>
<accession>A0A3S0V2C5</accession>
<evidence type="ECO:0000256" key="6">
    <source>
        <dbReference type="ARBA" id="ARBA00022605"/>
    </source>
</evidence>
<comment type="pathway">
    <text evidence="3 9 11">Amino-acid biosynthesis; L-histidine biosynthesis; L-histidine from 5-phospho-alpha-D-ribose 1-diphosphate: step 4/9.</text>
</comment>
<dbReference type="InterPro" id="IPR044524">
    <property type="entry name" value="Isoase_HisA-like"/>
</dbReference>
<dbReference type="RefSeq" id="WP_126996872.1">
    <property type="nucleotide sequence ID" value="NZ_CP173190.1"/>
</dbReference>
<organism evidence="12 13">
    <name type="scientific">Azospirillum doebereinerae</name>
    <dbReference type="NCBI Taxonomy" id="92933"/>
    <lineage>
        <taxon>Bacteria</taxon>
        <taxon>Pseudomonadati</taxon>
        <taxon>Pseudomonadota</taxon>
        <taxon>Alphaproteobacteria</taxon>
        <taxon>Rhodospirillales</taxon>
        <taxon>Azospirillaceae</taxon>
        <taxon>Azospirillum</taxon>
    </lineage>
</organism>
<keyword evidence="6 9" id="KW-0028">Amino-acid biosynthesis</keyword>
<dbReference type="GO" id="GO:0005737">
    <property type="term" value="C:cytoplasm"/>
    <property type="evidence" value="ECO:0007669"/>
    <property type="project" value="UniProtKB-SubCell"/>
</dbReference>
<dbReference type="GO" id="GO:0000162">
    <property type="term" value="P:L-tryptophan biosynthetic process"/>
    <property type="evidence" value="ECO:0007669"/>
    <property type="project" value="TreeGrafter"/>
</dbReference>
<dbReference type="InterPro" id="IPR013785">
    <property type="entry name" value="Aldolase_TIM"/>
</dbReference>
<evidence type="ECO:0000256" key="2">
    <source>
        <dbReference type="ARBA" id="ARBA00004496"/>
    </source>
</evidence>
<evidence type="ECO:0000256" key="4">
    <source>
        <dbReference type="ARBA" id="ARBA00009667"/>
    </source>
</evidence>
<dbReference type="InterPro" id="IPR023016">
    <property type="entry name" value="HisA/PriA"/>
</dbReference>
<dbReference type="GO" id="GO:0003949">
    <property type="term" value="F:1-(5-phosphoribosyl)-5-[(5-phosphoribosylamino)methylideneamino]imidazole-4-carboxamide isomerase activity"/>
    <property type="evidence" value="ECO:0007669"/>
    <property type="project" value="UniProtKB-UniRule"/>
</dbReference>
<keyword evidence="5 9" id="KW-0963">Cytoplasm</keyword>
<evidence type="ECO:0000313" key="13">
    <source>
        <dbReference type="Proteomes" id="UP000280346"/>
    </source>
</evidence>
<dbReference type="Proteomes" id="UP000280346">
    <property type="component" value="Unassembled WGS sequence"/>
</dbReference>
<feature type="active site" description="Proton donor" evidence="9">
    <location>
        <position position="129"/>
    </location>
</feature>
<evidence type="ECO:0000256" key="5">
    <source>
        <dbReference type="ARBA" id="ARBA00022490"/>
    </source>
</evidence>
<evidence type="ECO:0000256" key="9">
    <source>
        <dbReference type="HAMAP-Rule" id="MF_01014"/>
    </source>
</evidence>
<dbReference type="PANTHER" id="PTHR43090:SF2">
    <property type="entry name" value="1-(5-PHOSPHORIBOSYL)-5-[(5-PHOSPHORIBOSYLAMINO)METHYLIDENEAMINO] IMIDAZOLE-4-CARBOXAMIDE ISOMERASE"/>
    <property type="match status" value="1"/>
</dbReference>
<dbReference type="EMBL" id="RZIJ01000005">
    <property type="protein sequence ID" value="RUQ73758.1"/>
    <property type="molecule type" value="Genomic_DNA"/>
</dbReference>
<comment type="catalytic activity">
    <reaction evidence="1 9 11">
        <text>1-(5-phospho-beta-D-ribosyl)-5-[(5-phospho-beta-D-ribosylamino)methylideneamino]imidazole-4-carboxamide = 5-[(5-phospho-1-deoxy-D-ribulos-1-ylimino)methylamino]-1-(5-phospho-beta-D-ribosyl)imidazole-4-carboxamide</text>
        <dbReference type="Rhea" id="RHEA:15469"/>
        <dbReference type="ChEBI" id="CHEBI:58435"/>
        <dbReference type="ChEBI" id="CHEBI:58525"/>
        <dbReference type="EC" id="5.3.1.16"/>
    </reaction>
</comment>
<dbReference type="InterPro" id="IPR006063">
    <property type="entry name" value="HisA_bact_arch"/>
</dbReference>
<reference evidence="12 13" key="1">
    <citation type="submission" date="2018-12" db="EMBL/GenBank/DDBJ databases">
        <authorList>
            <person name="Yang Y."/>
        </authorList>
    </citation>
    <scope>NUCLEOTIDE SEQUENCE [LARGE SCALE GENOMIC DNA]</scope>
    <source>
        <strain evidence="12 13">GSF71</strain>
    </source>
</reference>
<gene>
    <name evidence="9 12" type="primary">hisA</name>
    <name evidence="12" type="ORF">EJ913_08875</name>
</gene>